<proteinExistence type="predicted"/>
<keyword evidence="1" id="KW-0472">Membrane</keyword>
<feature type="transmembrane region" description="Helical" evidence="1">
    <location>
        <begin position="46"/>
        <end position="65"/>
    </location>
</feature>
<reference evidence="3" key="1">
    <citation type="submission" date="2024-04" db="EMBL/GenBank/DDBJ databases">
        <title>Salinicola lusitanus LLJ914,a marine bacterium isolated from the Okinawa Trough.</title>
        <authorList>
            <person name="Li J."/>
        </authorList>
    </citation>
    <scope>NUCLEOTIDE SEQUENCE [LARGE SCALE GENOMIC DNA]</scope>
</reference>
<evidence type="ECO:0000313" key="2">
    <source>
        <dbReference type="EMBL" id="KAK7878897.1"/>
    </source>
</evidence>
<evidence type="ECO:0000256" key="1">
    <source>
        <dbReference type="SAM" id="Phobius"/>
    </source>
</evidence>
<evidence type="ECO:0008006" key="4">
    <source>
        <dbReference type="Google" id="ProtNLM"/>
    </source>
</evidence>
<sequence length="131" mass="14341">MDSSKFTSTSVARLSGQELQGVSGFPPAPGGGPAVLGAGYGPDVCGVAAVVSVMLLFLTLYGVCVKLPSSRTLVSDLKKNAGRLNDTIDLLKRRVEAEVWVRSMSSRWSSVEELQKRELMSKVLWRLWRLW</sequence>
<accession>A0AAW0MP56</accession>
<dbReference type="Proteomes" id="UP001460270">
    <property type="component" value="Unassembled WGS sequence"/>
</dbReference>
<organism evidence="2 3">
    <name type="scientific">Mugilogobius chulae</name>
    <name type="common">yellowstripe goby</name>
    <dbReference type="NCBI Taxonomy" id="88201"/>
    <lineage>
        <taxon>Eukaryota</taxon>
        <taxon>Metazoa</taxon>
        <taxon>Chordata</taxon>
        <taxon>Craniata</taxon>
        <taxon>Vertebrata</taxon>
        <taxon>Euteleostomi</taxon>
        <taxon>Actinopterygii</taxon>
        <taxon>Neopterygii</taxon>
        <taxon>Teleostei</taxon>
        <taxon>Neoteleostei</taxon>
        <taxon>Acanthomorphata</taxon>
        <taxon>Gobiaria</taxon>
        <taxon>Gobiiformes</taxon>
        <taxon>Gobioidei</taxon>
        <taxon>Gobiidae</taxon>
        <taxon>Gobionellinae</taxon>
        <taxon>Mugilogobius</taxon>
    </lineage>
</organism>
<keyword evidence="1" id="KW-1133">Transmembrane helix</keyword>
<protein>
    <recommendedName>
        <fullName evidence="4">Nematode cuticle collagen N-terminal domain-containing protein</fullName>
    </recommendedName>
</protein>
<dbReference type="AlphaFoldDB" id="A0AAW0MP56"/>
<keyword evidence="1" id="KW-0812">Transmembrane</keyword>
<keyword evidence="3" id="KW-1185">Reference proteome</keyword>
<evidence type="ECO:0000313" key="3">
    <source>
        <dbReference type="Proteomes" id="UP001460270"/>
    </source>
</evidence>
<dbReference type="EMBL" id="JBBPFD010000432">
    <property type="protein sequence ID" value="KAK7878897.1"/>
    <property type="molecule type" value="Genomic_DNA"/>
</dbReference>
<comment type="caution">
    <text evidence="2">The sequence shown here is derived from an EMBL/GenBank/DDBJ whole genome shotgun (WGS) entry which is preliminary data.</text>
</comment>
<name>A0AAW0MP56_9GOBI</name>
<gene>
    <name evidence="2" type="ORF">WMY93_030831</name>
</gene>